<accession>A0A4Y2JQF5</accession>
<proteinExistence type="predicted"/>
<dbReference type="AlphaFoldDB" id="A0A4Y2JQF5"/>
<sequence>MNTVTIQYYSKKAIQELSIQQSDKERLSFAWHSYPIRRLRAERYAVVEQVINVLVDAQHNGAAFAEKLDDDQAFNVNIEKRQIHKSIYWSGEGEKRKVRALLKHLLESW</sequence>
<name>A0A4Y2JQF5_ARAVE</name>
<evidence type="ECO:0000313" key="1">
    <source>
        <dbReference type="EMBL" id="GBM91376.1"/>
    </source>
</evidence>
<dbReference type="EMBL" id="BGPR01003702">
    <property type="protein sequence ID" value="GBM91376.1"/>
    <property type="molecule type" value="Genomic_DNA"/>
</dbReference>
<organism evidence="1 2">
    <name type="scientific">Araneus ventricosus</name>
    <name type="common">Orbweaver spider</name>
    <name type="synonym">Epeira ventricosa</name>
    <dbReference type="NCBI Taxonomy" id="182803"/>
    <lineage>
        <taxon>Eukaryota</taxon>
        <taxon>Metazoa</taxon>
        <taxon>Ecdysozoa</taxon>
        <taxon>Arthropoda</taxon>
        <taxon>Chelicerata</taxon>
        <taxon>Arachnida</taxon>
        <taxon>Araneae</taxon>
        <taxon>Araneomorphae</taxon>
        <taxon>Entelegynae</taxon>
        <taxon>Araneoidea</taxon>
        <taxon>Araneidae</taxon>
        <taxon>Araneus</taxon>
    </lineage>
</organism>
<protein>
    <submittedName>
        <fullName evidence="1">Uncharacterized protein</fullName>
    </submittedName>
</protein>
<comment type="caution">
    <text evidence="1">The sequence shown here is derived from an EMBL/GenBank/DDBJ whole genome shotgun (WGS) entry which is preliminary data.</text>
</comment>
<reference evidence="1 2" key="1">
    <citation type="journal article" date="2019" name="Sci. Rep.">
        <title>Orb-weaving spider Araneus ventricosus genome elucidates the spidroin gene catalogue.</title>
        <authorList>
            <person name="Kono N."/>
            <person name="Nakamura H."/>
            <person name="Ohtoshi R."/>
            <person name="Moran D.A.P."/>
            <person name="Shinohara A."/>
            <person name="Yoshida Y."/>
            <person name="Fujiwara M."/>
            <person name="Mori M."/>
            <person name="Tomita M."/>
            <person name="Arakawa K."/>
        </authorList>
    </citation>
    <scope>NUCLEOTIDE SEQUENCE [LARGE SCALE GENOMIC DNA]</scope>
</reference>
<gene>
    <name evidence="1" type="ORF">AVEN_86501_1</name>
</gene>
<evidence type="ECO:0000313" key="2">
    <source>
        <dbReference type="Proteomes" id="UP000499080"/>
    </source>
</evidence>
<dbReference type="OrthoDB" id="6141723at2759"/>
<dbReference type="Proteomes" id="UP000499080">
    <property type="component" value="Unassembled WGS sequence"/>
</dbReference>
<keyword evidence="2" id="KW-1185">Reference proteome</keyword>